<dbReference type="EMBL" id="CAMXCT030001112">
    <property type="protein sequence ID" value="CAL4774116.1"/>
    <property type="molecule type" value="Genomic_DNA"/>
</dbReference>
<name>A0A9P1C860_9DINO</name>
<evidence type="ECO:0000256" key="1">
    <source>
        <dbReference type="SAM" id="SignalP"/>
    </source>
</evidence>
<keyword evidence="4" id="KW-1185">Reference proteome</keyword>
<reference evidence="2" key="1">
    <citation type="submission" date="2022-10" db="EMBL/GenBank/DDBJ databases">
        <authorList>
            <person name="Chen Y."/>
            <person name="Dougan E. K."/>
            <person name="Chan C."/>
            <person name="Rhodes N."/>
            <person name="Thang M."/>
        </authorList>
    </citation>
    <scope>NUCLEOTIDE SEQUENCE</scope>
</reference>
<proteinExistence type="predicted"/>
<evidence type="ECO:0000313" key="4">
    <source>
        <dbReference type="Proteomes" id="UP001152797"/>
    </source>
</evidence>
<evidence type="ECO:0000313" key="2">
    <source>
        <dbReference type="EMBL" id="CAI3986804.1"/>
    </source>
</evidence>
<dbReference type="Proteomes" id="UP001152797">
    <property type="component" value="Unassembled WGS sequence"/>
</dbReference>
<accession>A0A9P1C860</accession>
<keyword evidence="1" id="KW-0732">Signal</keyword>
<protein>
    <submittedName>
        <fullName evidence="2">Uncharacterized protein</fullName>
    </submittedName>
</protein>
<comment type="caution">
    <text evidence="2">The sequence shown here is derived from an EMBL/GenBank/DDBJ whole genome shotgun (WGS) entry which is preliminary data.</text>
</comment>
<feature type="signal peptide" evidence="1">
    <location>
        <begin position="1"/>
        <end position="16"/>
    </location>
</feature>
<sequence>MAFIAWAAFGIILAAGNELPQDVSSVLSMDDECHTGASCTMQALQLRGELDAVAELNCCSMLQPLSRGVYFCVEQNVDRFLAGLKGNQVAHVFPRIGWIGSDRL</sequence>
<dbReference type="EMBL" id="CAMXCT010001112">
    <property type="protein sequence ID" value="CAI3986804.1"/>
    <property type="molecule type" value="Genomic_DNA"/>
</dbReference>
<gene>
    <name evidence="2" type="ORF">C1SCF055_LOCUS14124</name>
</gene>
<evidence type="ECO:0000313" key="3">
    <source>
        <dbReference type="EMBL" id="CAL4774116.1"/>
    </source>
</evidence>
<feature type="chain" id="PRO_5043270181" evidence="1">
    <location>
        <begin position="17"/>
        <end position="104"/>
    </location>
</feature>
<reference evidence="3 4" key="2">
    <citation type="submission" date="2024-05" db="EMBL/GenBank/DDBJ databases">
        <authorList>
            <person name="Chen Y."/>
            <person name="Shah S."/>
            <person name="Dougan E. K."/>
            <person name="Thang M."/>
            <person name="Chan C."/>
        </authorList>
    </citation>
    <scope>NUCLEOTIDE SEQUENCE [LARGE SCALE GENOMIC DNA]</scope>
</reference>
<dbReference type="EMBL" id="CAMXCT020001112">
    <property type="protein sequence ID" value="CAL1140179.1"/>
    <property type="molecule type" value="Genomic_DNA"/>
</dbReference>
<dbReference type="AlphaFoldDB" id="A0A9P1C860"/>
<organism evidence="2">
    <name type="scientific">Cladocopium goreaui</name>
    <dbReference type="NCBI Taxonomy" id="2562237"/>
    <lineage>
        <taxon>Eukaryota</taxon>
        <taxon>Sar</taxon>
        <taxon>Alveolata</taxon>
        <taxon>Dinophyceae</taxon>
        <taxon>Suessiales</taxon>
        <taxon>Symbiodiniaceae</taxon>
        <taxon>Cladocopium</taxon>
    </lineage>
</organism>